<name>A0A841E5U1_9ACTN</name>
<dbReference type="SUPFAM" id="SSF48498">
    <property type="entry name" value="Tetracyclin repressor-like, C-terminal domain"/>
    <property type="match status" value="1"/>
</dbReference>
<gene>
    <name evidence="5" type="ORF">HDA44_007058</name>
</gene>
<comment type="caution">
    <text evidence="5">The sequence shown here is derived from an EMBL/GenBank/DDBJ whole genome shotgun (WGS) entry which is preliminary data.</text>
</comment>
<dbReference type="Proteomes" id="UP000558997">
    <property type="component" value="Unassembled WGS sequence"/>
</dbReference>
<dbReference type="PROSITE" id="PS50977">
    <property type="entry name" value="HTH_TETR_2"/>
    <property type="match status" value="1"/>
</dbReference>
<evidence type="ECO:0000256" key="2">
    <source>
        <dbReference type="PROSITE-ProRule" id="PRU00335"/>
    </source>
</evidence>
<dbReference type="Gene3D" id="1.10.10.60">
    <property type="entry name" value="Homeodomain-like"/>
    <property type="match status" value="1"/>
</dbReference>
<keyword evidence="6" id="KW-1185">Reference proteome</keyword>
<protein>
    <submittedName>
        <fullName evidence="5">AcrR family transcriptional regulator</fullName>
    </submittedName>
</protein>
<dbReference type="PRINTS" id="PR00455">
    <property type="entry name" value="HTHTETR"/>
</dbReference>
<dbReference type="InterPro" id="IPR050109">
    <property type="entry name" value="HTH-type_TetR-like_transc_reg"/>
</dbReference>
<dbReference type="InterPro" id="IPR041490">
    <property type="entry name" value="KstR2_TetR_C"/>
</dbReference>
<accession>A0A841E5U1</accession>
<evidence type="ECO:0000313" key="5">
    <source>
        <dbReference type="EMBL" id="MBB5983717.1"/>
    </source>
</evidence>
<dbReference type="GO" id="GO:0003700">
    <property type="term" value="F:DNA-binding transcription factor activity"/>
    <property type="evidence" value="ECO:0007669"/>
    <property type="project" value="TreeGrafter"/>
</dbReference>
<dbReference type="Gene3D" id="1.10.357.10">
    <property type="entry name" value="Tetracycline Repressor, domain 2"/>
    <property type="match status" value="1"/>
</dbReference>
<evidence type="ECO:0000313" key="6">
    <source>
        <dbReference type="Proteomes" id="UP000558997"/>
    </source>
</evidence>
<feature type="region of interest" description="Disordered" evidence="3">
    <location>
        <begin position="1"/>
        <end position="25"/>
    </location>
</feature>
<feature type="DNA-binding region" description="H-T-H motif" evidence="2">
    <location>
        <begin position="48"/>
        <end position="67"/>
    </location>
</feature>
<dbReference type="Pfam" id="PF00440">
    <property type="entry name" value="TetR_N"/>
    <property type="match status" value="1"/>
</dbReference>
<proteinExistence type="predicted"/>
<sequence length="247" mass="27263">MSPVASRRNLPARSRTPSAQQTKSEQTELKLLQTATWLFSERGFHGTSIRDIADAAEVAVSALYYYTNSKDRLLEEIMRRSLGVLTSSAEAAVDGFGEPAERLALLVGSHAVFHARNPRSAAVTDHEFTALSGKVRREILGLRDNYEALWKSVCEAGVRDGTFAERGSVARLALLQMTTGIAHWYRARGELGVPELWEQFATMSLSLMGAERDGERLTFASLELPAAELLIDRAHLPIEPRRKPSGI</sequence>
<dbReference type="PANTHER" id="PTHR30055:SF237">
    <property type="entry name" value="TRANSCRIPTIONAL REPRESSOR MCE3R"/>
    <property type="match status" value="1"/>
</dbReference>
<feature type="compositionally biased region" description="Polar residues" evidence="3">
    <location>
        <begin position="15"/>
        <end position="24"/>
    </location>
</feature>
<dbReference type="InterPro" id="IPR001647">
    <property type="entry name" value="HTH_TetR"/>
</dbReference>
<dbReference type="Pfam" id="PF17932">
    <property type="entry name" value="TetR_C_24"/>
    <property type="match status" value="1"/>
</dbReference>
<dbReference type="InterPro" id="IPR036271">
    <property type="entry name" value="Tet_transcr_reg_TetR-rel_C_sf"/>
</dbReference>
<evidence type="ECO:0000256" key="1">
    <source>
        <dbReference type="ARBA" id="ARBA00023125"/>
    </source>
</evidence>
<dbReference type="GO" id="GO:0000976">
    <property type="term" value="F:transcription cis-regulatory region binding"/>
    <property type="evidence" value="ECO:0007669"/>
    <property type="project" value="TreeGrafter"/>
</dbReference>
<keyword evidence="1 2" id="KW-0238">DNA-binding</keyword>
<organism evidence="5 6">
    <name type="scientific">Kribbella solani</name>
    <dbReference type="NCBI Taxonomy" id="236067"/>
    <lineage>
        <taxon>Bacteria</taxon>
        <taxon>Bacillati</taxon>
        <taxon>Actinomycetota</taxon>
        <taxon>Actinomycetes</taxon>
        <taxon>Propionibacteriales</taxon>
        <taxon>Kribbellaceae</taxon>
        <taxon>Kribbella</taxon>
    </lineage>
</organism>
<feature type="domain" description="HTH tetR-type" evidence="4">
    <location>
        <begin position="25"/>
        <end position="85"/>
    </location>
</feature>
<dbReference type="PANTHER" id="PTHR30055">
    <property type="entry name" value="HTH-TYPE TRANSCRIPTIONAL REGULATOR RUTR"/>
    <property type="match status" value="1"/>
</dbReference>
<evidence type="ECO:0000259" key="4">
    <source>
        <dbReference type="PROSITE" id="PS50977"/>
    </source>
</evidence>
<dbReference type="AlphaFoldDB" id="A0A841E5U1"/>
<evidence type="ECO:0000256" key="3">
    <source>
        <dbReference type="SAM" id="MobiDB-lite"/>
    </source>
</evidence>
<dbReference type="RefSeq" id="WP_184841935.1">
    <property type="nucleotide sequence ID" value="NZ_BAAAVN010000012.1"/>
</dbReference>
<reference evidence="5 6" key="1">
    <citation type="submission" date="2020-08" db="EMBL/GenBank/DDBJ databases">
        <title>Sequencing the genomes of 1000 actinobacteria strains.</title>
        <authorList>
            <person name="Klenk H.-P."/>
        </authorList>
    </citation>
    <scope>NUCLEOTIDE SEQUENCE [LARGE SCALE GENOMIC DNA]</scope>
    <source>
        <strain evidence="5 6">DSM 17294</strain>
    </source>
</reference>
<dbReference type="InterPro" id="IPR009057">
    <property type="entry name" value="Homeodomain-like_sf"/>
</dbReference>
<dbReference type="SUPFAM" id="SSF46689">
    <property type="entry name" value="Homeodomain-like"/>
    <property type="match status" value="1"/>
</dbReference>
<dbReference type="EMBL" id="JACHNF010000001">
    <property type="protein sequence ID" value="MBB5983717.1"/>
    <property type="molecule type" value="Genomic_DNA"/>
</dbReference>